<evidence type="ECO:0008006" key="3">
    <source>
        <dbReference type="Google" id="ProtNLM"/>
    </source>
</evidence>
<reference evidence="1 2" key="1">
    <citation type="journal article" date="2016" name="Genome Announc.">
        <title>Complete Genome and Plasmid Sequences for Rhodococcus fascians D188 and Draft Sequences for Rhodococcus Isolates PBTS 1 and PBTS 2.</title>
        <authorList>
            <person name="Stamler R.A."/>
            <person name="Vereecke D."/>
            <person name="Zhang Y."/>
            <person name="Schilkey F."/>
            <person name="Devitt N."/>
            <person name="Randall J.J."/>
        </authorList>
    </citation>
    <scope>NUCLEOTIDE SEQUENCE [LARGE SCALE GENOMIC DNA]</scope>
    <source>
        <strain evidence="1 2">PBTS2</strain>
    </source>
</reference>
<sequence>MALFYTVDRAGMLKPDLILGLERYDDIDPVVLQGHLDSLFPNGITKHGEQYLAQGDSTLQLASPAIELIWENVRRARFSSAPSRFQSTFATEGIDSARRFRDEYGQGVGSIWTVEATISFEADMTLLHTGPSALVTSYCADLYWSQRQNPQCHPIWESLLTPPVRVIERIE</sequence>
<dbReference type="SUPFAM" id="SSF56399">
    <property type="entry name" value="ADP-ribosylation"/>
    <property type="match status" value="1"/>
</dbReference>
<organism evidence="1 2">
    <name type="scientific">Rhodococcoides fascians</name>
    <name type="common">Rhodococcus fascians</name>
    <dbReference type="NCBI Taxonomy" id="1828"/>
    <lineage>
        <taxon>Bacteria</taxon>
        <taxon>Bacillati</taxon>
        <taxon>Actinomycetota</taxon>
        <taxon>Actinomycetes</taxon>
        <taxon>Mycobacteriales</taxon>
        <taxon>Nocardiaceae</taxon>
        <taxon>Rhodococcoides</taxon>
    </lineage>
</organism>
<proteinExistence type="predicted"/>
<evidence type="ECO:0000313" key="2">
    <source>
        <dbReference type="Proteomes" id="UP000076038"/>
    </source>
</evidence>
<dbReference type="AlphaFoldDB" id="A0A143QEH3"/>
<dbReference type="OrthoDB" id="4569702at2"/>
<accession>A0A143QEH3</accession>
<gene>
    <name evidence="1" type="ORF">A3Q41_00145</name>
</gene>
<dbReference type="RefSeq" id="WP_048315840.1">
    <property type="nucleotide sequence ID" value="NZ_CP015220.1"/>
</dbReference>
<keyword evidence="2" id="KW-1185">Reference proteome</keyword>
<name>A0A143QEH3_RHOFA</name>
<protein>
    <recommendedName>
        <fullName evidence="3">DUF2441 domain-containing protein</fullName>
    </recommendedName>
</protein>
<evidence type="ECO:0000313" key="1">
    <source>
        <dbReference type="EMBL" id="AMY21470.1"/>
    </source>
</evidence>
<dbReference type="EMBL" id="CP015220">
    <property type="protein sequence ID" value="AMY21470.1"/>
    <property type="molecule type" value="Genomic_DNA"/>
</dbReference>
<dbReference type="KEGG" id="rhs:A3Q41_00145"/>
<dbReference type="PATRIC" id="fig|1653479.3.peg.144"/>
<reference evidence="2" key="2">
    <citation type="submission" date="2016-04" db="EMBL/GenBank/DDBJ databases">
        <title>Complete Genome and Plasmid Sequences for Rhodococcus fascians D188 and Draft Sequences for Rhodococcus spp. Isolates PBTS 1 and PBTS 2.</title>
        <authorList>
            <person name="Stamer R."/>
            <person name="Vereecke D."/>
            <person name="Zhang Y."/>
            <person name="Schilkey F."/>
            <person name="Devitt N."/>
            <person name="Randall J."/>
        </authorList>
    </citation>
    <scope>NUCLEOTIDE SEQUENCE [LARGE SCALE GENOMIC DNA]</scope>
    <source>
        <strain evidence="2">PBTS2</strain>
    </source>
</reference>
<dbReference type="Proteomes" id="UP000076038">
    <property type="component" value="Chromosome"/>
</dbReference>